<dbReference type="EMBL" id="JAOPJZ010000001">
    <property type="protein sequence ID" value="MCU4750563.1"/>
    <property type="molecule type" value="Genomic_DNA"/>
</dbReference>
<dbReference type="PANTHER" id="PTHR47429">
    <property type="entry name" value="PROTEIN TWIN LOV 1"/>
    <property type="match status" value="1"/>
</dbReference>
<dbReference type="InterPro" id="IPR035965">
    <property type="entry name" value="PAS-like_dom_sf"/>
</dbReference>
<keyword evidence="1" id="KW-0285">Flavoprotein</keyword>
<dbReference type="PANTHER" id="PTHR47429:SF2">
    <property type="entry name" value="PROTEIN TWIN LOV 1"/>
    <property type="match status" value="1"/>
</dbReference>
<dbReference type="Pfam" id="PF04967">
    <property type="entry name" value="HTH_10"/>
    <property type="match status" value="1"/>
</dbReference>
<dbReference type="SMART" id="SM00091">
    <property type="entry name" value="PAS"/>
    <property type="match status" value="2"/>
</dbReference>
<dbReference type="SUPFAM" id="SSF55781">
    <property type="entry name" value="GAF domain-like"/>
    <property type="match status" value="1"/>
</dbReference>
<keyword evidence="3" id="KW-0157">Chromophore</keyword>
<dbReference type="Gene3D" id="3.30.450.40">
    <property type="match status" value="1"/>
</dbReference>
<proteinExistence type="predicted"/>
<evidence type="ECO:0000256" key="2">
    <source>
        <dbReference type="ARBA" id="ARBA00022643"/>
    </source>
</evidence>
<dbReference type="PROSITE" id="PS50112">
    <property type="entry name" value="PAS"/>
    <property type="match status" value="1"/>
</dbReference>
<dbReference type="InterPro" id="IPR000014">
    <property type="entry name" value="PAS"/>
</dbReference>
<evidence type="ECO:0000256" key="1">
    <source>
        <dbReference type="ARBA" id="ARBA00022630"/>
    </source>
</evidence>
<evidence type="ECO:0000256" key="4">
    <source>
        <dbReference type="ARBA" id="ARBA00023015"/>
    </source>
</evidence>
<dbReference type="InterPro" id="IPR029016">
    <property type="entry name" value="GAF-like_dom_sf"/>
</dbReference>
<evidence type="ECO:0000256" key="5">
    <source>
        <dbReference type="ARBA" id="ARBA00023163"/>
    </source>
</evidence>
<keyword evidence="5" id="KW-0804">Transcription</keyword>
<evidence type="ECO:0000259" key="7">
    <source>
        <dbReference type="PROSITE" id="PS50113"/>
    </source>
</evidence>
<dbReference type="RefSeq" id="WP_342805465.1">
    <property type="nucleotide sequence ID" value="NZ_JAOPJZ010000001.1"/>
</dbReference>
<keyword evidence="2" id="KW-0288">FMN</keyword>
<dbReference type="Proteomes" id="UP001321047">
    <property type="component" value="Unassembled WGS sequence"/>
</dbReference>
<dbReference type="CDD" id="cd00130">
    <property type="entry name" value="PAS"/>
    <property type="match status" value="1"/>
</dbReference>
<comment type="caution">
    <text evidence="8">The sequence shown here is derived from an EMBL/GenBank/DDBJ whole genome shotgun (WGS) entry which is preliminary data.</text>
</comment>
<protein>
    <submittedName>
        <fullName evidence="8">PAS domain-containing protein</fullName>
    </submittedName>
</protein>
<dbReference type="Gene3D" id="3.30.450.20">
    <property type="entry name" value="PAS domain"/>
    <property type="match status" value="1"/>
</dbReference>
<dbReference type="InterPro" id="IPR001610">
    <property type="entry name" value="PAC"/>
</dbReference>
<organism evidence="8 9">
    <name type="scientific">Natronosalvus hydrolyticus</name>
    <dbReference type="NCBI Taxonomy" id="2979988"/>
    <lineage>
        <taxon>Archaea</taxon>
        <taxon>Methanobacteriati</taxon>
        <taxon>Methanobacteriota</taxon>
        <taxon>Stenosarchaea group</taxon>
        <taxon>Halobacteria</taxon>
        <taxon>Halobacteriales</taxon>
        <taxon>Natrialbaceae</taxon>
        <taxon>Natronosalvus</taxon>
    </lineage>
</organism>
<feature type="domain" description="PAC" evidence="7">
    <location>
        <begin position="197"/>
        <end position="249"/>
    </location>
</feature>
<dbReference type="InterPro" id="IPR000700">
    <property type="entry name" value="PAS-assoc_C"/>
</dbReference>
<dbReference type="InterPro" id="IPR031803">
    <property type="entry name" value="BAT_GAF/HTH-assoc"/>
</dbReference>
<sequence length="627" mass="68397">MDDVDATHGKSESVPQRGVTAALEYVADPVFTVEDGTIIYANEPAKNALELPTDVIGTEASKALGSIWSHLEAEIAETTIGTVRNVDIDVEAFDARVHRGHDGATITLHSPDSETEFEDVDRAVKTRAINEAPVGFSLSDPHMEDNPLVYVNTAYEELTGYPGDEVVGRNCRLLQGPDSDAAATDEMRAAIDDGRPTTVEIKNYRKDGTEFWNEVTVAPVRNSAGEITHYVGFQNDITQRKEAQFALQERTDELEYILERVEGLIQDVTTAVAGSTSRSALEQSVCERIAAESPYEGAWIGERNPATDVLEVRATAGVDPDDVPVDAGHPSAVSLETESVVVDTHDGMTQAAFPLEYNGVEYGTLTVCSGQDHEVTDREEVILSALARAVASGINARETSRMLATDAVVAVELDLTDPSLLPVAITAETDCQLEYRRSVHRTGDDTASLFTATGIAAEDLQSVAATLEDADLEVLVEREDSCLIEVHSDDDFVRWLSERGILVQSIEADSGRSRVTLEIPHSTNVRGVVEAVQSKYDGTDVISFRQHERGGETREEFAASLEGDLTERQFASLQRAYLGGYFEWPRPTTGEELAQSMGVSRPTFHEHLRSAEAKLCQAFFDDDPDSR</sequence>
<keyword evidence="4" id="KW-0805">Transcription regulation</keyword>
<gene>
    <name evidence="8" type="ORF">OB919_00975</name>
</gene>
<feature type="domain" description="PAS" evidence="6">
    <location>
        <begin position="144"/>
        <end position="194"/>
    </location>
</feature>
<evidence type="ECO:0000259" key="6">
    <source>
        <dbReference type="PROSITE" id="PS50112"/>
    </source>
</evidence>
<evidence type="ECO:0000256" key="3">
    <source>
        <dbReference type="ARBA" id="ARBA00022991"/>
    </source>
</evidence>
<dbReference type="AlphaFoldDB" id="A0AAP2Z5M6"/>
<reference evidence="8 9" key="1">
    <citation type="submission" date="2022-09" db="EMBL/GenBank/DDBJ databases">
        <title>Enrichment on poylsaccharides allowed isolation of novel metabolic and taxonomic groups of Haloarchaea.</title>
        <authorList>
            <person name="Sorokin D.Y."/>
            <person name="Elcheninov A.G."/>
            <person name="Khizhniak T.V."/>
            <person name="Kolganova T.V."/>
            <person name="Kublanov I.V."/>
        </authorList>
    </citation>
    <scope>NUCLEOTIDE SEQUENCE [LARGE SCALE GENOMIC DNA]</scope>
    <source>
        <strain evidence="8 9">AArc-curdl1</strain>
    </source>
</reference>
<dbReference type="SMART" id="SM00086">
    <property type="entry name" value="PAC"/>
    <property type="match status" value="1"/>
</dbReference>
<accession>A0AAP2Z5M6</accession>
<dbReference type="InterPro" id="IPR007050">
    <property type="entry name" value="HTH_bacterioopsin"/>
</dbReference>
<evidence type="ECO:0000313" key="8">
    <source>
        <dbReference type="EMBL" id="MCU4750563.1"/>
    </source>
</evidence>
<dbReference type="SUPFAM" id="SSF55785">
    <property type="entry name" value="PYP-like sensor domain (PAS domain)"/>
    <property type="match status" value="1"/>
</dbReference>
<dbReference type="NCBIfam" id="TIGR00229">
    <property type="entry name" value="sensory_box"/>
    <property type="match status" value="1"/>
</dbReference>
<dbReference type="Pfam" id="PF13426">
    <property type="entry name" value="PAS_9"/>
    <property type="match status" value="1"/>
</dbReference>
<dbReference type="Pfam" id="PF15915">
    <property type="entry name" value="BAT"/>
    <property type="match status" value="1"/>
</dbReference>
<name>A0AAP2Z5M6_9EURY</name>
<keyword evidence="9" id="KW-1185">Reference proteome</keyword>
<dbReference type="PROSITE" id="PS50113">
    <property type="entry name" value="PAC"/>
    <property type="match status" value="1"/>
</dbReference>
<evidence type="ECO:0000313" key="9">
    <source>
        <dbReference type="Proteomes" id="UP001321047"/>
    </source>
</evidence>